<gene>
    <name evidence="3" type="ORF">BEH_11330</name>
</gene>
<keyword evidence="1" id="KW-0560">Oxidoreductase</keyword>
<dbReference type="PROSITE" id="PS00671">
    <property type="entry name" value="D_2_HYDROXYACID_DH_3"/>
    <property type="match status" value="1"/>
</dbReference>
<evidence type="ECO:0000256" key="2">
    <source>
        <dbReference type="ARBA" id="ARBA00023027"/>
    </source>
</evidence>
<evidence type="ECO:0000313" key="3">
    <source>
        <dbReference type="EMBL" id="AKO92631.1"/>
    </source>
</evidence>
<keyword evidence="4" id="KW-1185">Reference proteome</keyword>
<keyword evidence="2" id="KW-0520">NAD</keyword>
<dbReference type="PANTHER" id="PTHR43333">
    <property type="entry name" value="2-HACID_DH_C DOMAIN-CONTAINING PROTEIN"/>
    <property type="match status" value="1"/>
</dbReference>
<dbReference type="Proteomes" id="UP000036202">
    <property type="component" value="Chromosome"/>
</dbReference>
<dbReference type="InterPro" id="IPR029753">
    <property type="entry name" value="D-isomer_DH_CS"/>
</dbReference>
<reference evidence="3 4" key="1">
    <citation type="journal article" date="2015" name="PLoS ONE">
        <title>Genome Sequence of Bacillus endophyticus and Analysis of Its Companion Mechanism in the Ketogulonigenium vulgare-Bacillus Strain Consortium.</title>
        <authorList>
            <person name="Jia N."/>
            <person name="Du J."/>
            <person name="Ding M.Z."/>
            <person name="Gao F."/>
            <person name="Yuan Y.J."/>
        </authorList>
    </citation>
    <scope>NUCLEOTIDE SEQUENCE [LARGE SCALE GENOMIC DNA]</scope>
    <source>
        <strain evidence="3 4">Hbe603</strain>
    </source>
</reference>
<dbReference type="InterPro" id="IPR006140">
    <property type="entry name" value="D-isomer_DH_NAD-bd"/>
</dbReference>
<evidence type="ECO:0000256" key="1">
    <source>
        <dbReference type="ARBA" id="ARBA00023002"/>
    </source>
</evidence>
<organism evidence="3 4">
    <name type="scientific">Priestia filamentosa</name>
    <dbReference type="NCBI Taxonomy" id="1402861"/>
    <lineage>
        <taxon>Bacteria</taxon>
        <taxon>Bacillati</taxon>
        <taxon>Bacillota</taxon>
        <taxon>Bacilli</taxon>
        <taxon>Bacillales</taxon>
        <taxon>Bacillaceae</taxon>
        <taxon>Priestia</taxon>
    </lineage>
</organism>
<accession>A0A0H4KIJ9</accession>
<proteinExistence type="predicted"/>
<dbReference type="GO" id="GO:0016616">
    <property type="term" value="F:oxidoreductase activity, acting on the CH-OH group of donors, NAD or NADP as acceptor"/>
    <property type="evidence" value="ECO:0007669"/>
    <property type="project" value="UniProtKB-ARBA"/>
</dbReference>
<dbReference type="RefSeq" id="WP_040057688.1">
    <property type="nucleotide sequence ID" value="NZ_CP011974.1"/>
</dbReference>
<dbReference type="PANTHER" id="PTHR43333:SF1">
    <property type="entry name" value="D-ISOMER SPECIFIC 2-HYDROXYACID DEHYDROGENASE NAD-BINDING DOMAIN-CONTAINING PROTEIN"/>
    <property type="match status" value="1"/>
</dbReference>
<dbReference type="OrthoDB" id="9805416at2"/>
<sequence length="319" mass="35960">MNTIQPNILIFSPNEAEVKAYTEYICNQGFTSVKAATSLEQAERYLPGTEVILGWKFPTQLLNKQMGSSVRWFQSMGAGINDLIADKSIPQNIKITRIVDQFGTYISEYVFNFLLDIVKDGPRMRKAQLENRWDPFISDSLKGKTIGIAGLGSIGTEIVRKARAFDMNVNGLSFSGKQSSLVDLHFNRNQWYDFVKDLDYLVLTLPLTDDTYHIVNYELLLALKPNSCVINVGRGSLIDEDSLISVMQSGHLQAAVLDVFEVEPLPKNHAFWSMPNVYITSHLSGPSTVQDVSNFFLKNIKRYINGQPLDGFVDRKRGY</sequence>
<dbReference type="PATRIC" id="fig|135735.6.peg.2369"/>
<evidence type="ECO:0000313" key="4">
    <source>
        <dbReference type="Proteomes" id="UP000036202"/>
    </source>
</evidence>
<dbReference type="Pfam" id="PF02826">
    <property type="entry name" value="2-Hacid_dh_C"/>
    <property type="match status" value="1"/>
</dbReference>
<accession>A0A1X7E9S9</accession>
<dbReference type="Gene3D" id="3.40.50.720">
    <property type="entry name" value="NAD(P)-binding Rossmann-like Domain"/>
    <property type="match status" value="2"/>
</dbReference>
<protein>
    <submittedName>
        <fullName evidence="3">Uncharacterized protein</fullName>
    </submittedName>
</protein>
<dbReference type="SUPFAM" id="SSF51735">
    <property type="entry name" value="NAD(P)-binding Rossmann-fold domains"/>
    <property type="match status" value="1"/>
</dbReference>
<dbReference type="GO" id="GO:0051287">
    <property type="term" value="F:NAD binding"/>
    <property type="evidence" value="ECO:0007669"/>
    <property type="project" value="InterPro"/>
</dbReference>
<dbReference type="AlphaFoldDB" id="A0A1X7E9S9"/>
<dbReference type="CDD" id="cd05300">
    <property type="entry name" value="2-Hacid_dh_1"/>
    <property type="match status" value="1"/>
</dbReference>
<dbReference type="KEGG" id="beo:BEH_11330"/>
<name>A0A1X7E9S9_9BACI</name>
<reference evidence="4" key="2">
    <citation type="submission" date="2015-06" db="EMBL/GenBank/DDBJ databases">
        <title>Genome Sequence of Bacillus endophyticus and Analysis of its Companion Mechanism in the Ketogulonigenium vulgare-Bacillus strain Consortium.</title>
        <authorList>
            <person name="Jia N."/>
            <person name="Du J."/>
            <person name="Ding M.-Z."/>
            <person name="Gao F."/>
            <person name="Yuan Y.-J."/>
        </authorList>
    </citation>
    <scope>NUCLEOTIDE SEQUENCE [LARGE SCALE GENOMIC DNA]</scope>
    <source>
        <strain evidence="4">Hbe603</strain>
    </source>
</reference>
<dbReference type="EMBL" id="CP011974">
    <property type="protein sequence ID" value="AKO92631.1"/>
    <property type="molecule type" value="Genomic_DNA"/>
</dbReference>
<dbReference type="InterPro" id="IPR036291">
    <property type="entry name" value="NAD(P)-bd_dom_sf"/>
</dbReference>